<dbReference type="GO" id="GO:0003700">
    <property type="term" value="F:DNA-binding transcription factor activity"/>
    <property type="evidence" value="ECO:0007669"/>
    <property type="project" value="InterPro"/>
</dbReference>
<dbReference type="EMBL" id="QUNO01000007">
    <property type="protein sequence ID" value="REH46324.1"/>
    <property type="molecule type" value="Genomic_DNA"/>
</dbReference>
<evidence type="ECO:0000256" key="2">
    <source>
        <dbReference type="ARBA" id="ARBA00023163"/>
    </source>
</evidence>
<comment type="caution">
    <text evidence="4">The sequence shown here is derived from an EMBL/GenBank/DDBJ whole genome shotgun (WGS) entry which is preliminary data.</text>
</comment>
<dbReference type="CDD" id="cd03137">
    <property type="entry name" value="GATase1_AraC_1"/>
    <property type="match status" value="1"/>
</dbReference>
<evidence type="ECO:0000256" key="1">
    <source>
        <dbReference type="ARBA" id="ARBA00023015"/>
    </source>
</evidence>
<dbReference type="InterPro" id="IPR029062">
    <property type="entry name" value="Class_I_gatase-like"/>
</dbReference>
<dbReference type="Pfam" id="PF12833">
    <property type="entry name" value="HTH_18"/>
    <property type="match status" value="1"/>
</dbReference>
<dbReference type="Gene3D" id="1.10.10.60">
    <property type="entry name" value="Homeodomain-like"/>
    <property type="match status" value="1"/>
</dbReference>
<dbReference type="Pfam" id="PF01965">
    <property type="entry name" value="DJ-1_PfpI"/>
    <property type="match status" value="1"/>
</dbReference>
<keyword evidence="2" id="KW-0804">Transcription</keyword>
<keyword evidence="5" id="KW-1185">Reference proteome</keyword>
<dbReference type="RefSeq" id="WP_116176423.1">
    <property type="nucleotide sequence ID" value="NZ_CP144375.1"/>
</dbReference>
<dbReference type="InterPro" id="IPR052158">
    <property type="entry name" value="INH-QAR"/>
</dbReference>
<protein>
    <submittedName>
        <fullName evidence="4">Transcriptional regulator GlxA family with amidase domain</fullName>
    </submittedName>
</protein>
<gene>
    <name evidence="4" type="ORF">BCF44_107457</name>
</gene>
<dbReference type="PANTHER" id="PTHR43130:SF3">
    <property type="entry name" value="HTH-TYPE TRANSCRIPTIONAL REGULATOR RV1931C"/>
    <property type="match status" value="1"/>
</dbReference>
<dbReference type="InterPro" id="IPR002818">
    <property type="entry name" value="DJ-1/PfpI"/>
</dbReference>
<dbReference type="InterPro" id="IPR009057">
    <property type="entry name" value="Homeodomain-like_sf"/>
</dbReference>
<dbReference type="SUPFAM" id="SSF52317">
    <property type="entry name" value="Class I glutamine amidotransferase-like"/>
    <property type="match status" value="1"/>
</dbReference>
<dbReference type="AlphaFoldDB" id="A0A3E0HIK6"/>
<dbReference type="SMART" id="SM00342">
    <property type="entry name" value="HTH_ARAC"/>
    <property type="match status" value="1"/>
</dbReference>
<sequence>MLSDGAFPHQIAVLALDGVFPFELGIPARVFGAAGGAYEVRTCSVDGGPIETNAGFAITPAHGPEIVESAGTVIIAPTHPSRLGPRLSEPVATAMRQIRPGTRVASICTGAFVLAAAGLLDRRRATTHWEAAEQFRTWFPHIRLDEDVLFIEDGDVLTSAGAASGVDLCLHLIRSDLGSEVANRAARRCVVPPFRDGGQAQYIDRPVPDDPASSTAPARQWALEHMAAPLSVPELADLVHMSPRTFARRFRDETGLPPHRWIIQQRLHRARHLLESSTLSVDQIAADVGFATATSLRQHMNAELGVSPHAYRRTFRAEPAAELVG</sequence>
<dbReference type="Gene3D" id="3.40.50.880">
    <property type="match status" value="1"/>
</dbReference>
<dbReference type="OrthoDB" id="3660033at2"/>
<dbReference type="InterPro" id="IPR018060">
    <property type="entry name" value="HTH_AraC"/>
</dbReference>
<keyword evidence="1" id="KW-0805">Transcription regulation</keyword>
<dbReference type="PROSITE" id="PS01124">
    <property type="entry name" value="HTH_ARAC_FAMILY_2"/>
    <property type="match status" value="1"/>
</dbReference>
<dbReference type="GO" id="GO:0043565">
    <property type="term" value="F:sequence-specific DNA binding"/>
    <property type="evidence" value="ECO:0007669"/>
    <property type="project" value="InterPro"/>
</dbReference>
<dbReference type="Proteomes" id="UP000256269">
    <property type="component" value="Unassembled WGS sequence"/>
</dbReference>
<proteinExistence type="predicted"/>
<feature type="domain" description="HTH araC/xylS-type" evidence="3">
    <location>
        <begin position="216"/>
        <end position="314"/>
    </location>
</feature>
<evidence type="ECO:0000313" key="5">
    <source>
        <dbReference type="Proteomes" id="UP000256269"/>
    </source>
</evidence>
<reference evidence="4 5" key="1">
    <citation type="submission" date="2018-08" db="EMBL/GenBank/DDBJ databases">
        <title>Genomic Encyclopedia of Archaeal and Bacterial Type Strains, Phase II (KMG-II): from individual species to whole genera.</title>
        <authorList>
            <person name="Goeker M."/>
        </authorList>
    </citation>
    <scope>NUCLEOTIDE SEQUENCE [LARGE SCALE GENOMIC DNA]</scope>
    <source>
        <strain evidence="4 5">DSM 45791</strain>
    </source>
</reference>
<dbReference type="SUPFAM" id="SSF46689">
    <property type="entry name" value="Homeodomain-like"/>
    <property type="match status" value="2"/>
</dbReference>
<evidence type="ECO:0000313" key="4">
    <source>
        <dbReference type="EMBL" id="REH46324.1"/>
    </source>
</evidence>
<name>A0A3E0HIK6_9PSEU</name>
<dbReference type="PANTHER" id="PTHR43130">
    <property type="entry name" value="ARAC-FAMILY TRANSCRIPTIONAL REGULATOR"/>
    <property type="match status" value="1"/>
</dbReference>
<accession>A0A3E0HIK6</accession>
<organism evidence="4 5">
    <name type="scientific">Kutzneria buriramensis</name>
    <dbReference type="NCBI Taxonomy" id="1045776"/>
    <lineage>
        <taxon>Bacteria</taxon>
        <taxon>Bacillati</taxon>
        <taxon>Actinomycetota</taxon>
        <taxon>Actinomycetes</taxon>
        <taxon>Pseudonocardiales</taxon>
        <taxon>Pseudonocardiaceae</taxon>
        <taxon>Kutzneria</taxon>
    </lineage>
</organism>
<evidence type="ECO:0000259" key="3">
    <source>
        <dbReference type="PROSITE" id="PS01124"/>
    </source>
</evidence>